<feature type="chain" id="PRO_5041894068" evidence="2">
    <location>
        <begin position="20"/>
        <end position="151"/>
    </location>
</feature>
<comment type="caution">
    <text evidence="1">Lacks conserved residue(s) required for the propagation of feature annotation.</text>
</comment>
<keyword evidence="2" id="KW-0732">Signal</keyword>
<organism evidence="4 6">
    <name type="scientific">Mesorhabditis belari</name>
    <dbReference type="NCBI Taxonomy" id="2138241"/>
    <lineage>
        <taxon>Eukaryota</taxon>
        <taxon>Metazoa</taxon>
        <taxon>Ecdysozoa</taxon>
        <taxon>Nematoda</taxon>
        <taxon>Chromadorea</taxon>
        <taxon>Rhabditida</taxon>
        <taxon>Rhabditina</taxon>
        <taxon>Rhabditomorpha</taxon>
        <taxon>Rhabditoidea</taxon>
        <taxon>Rhabditidae</taxon>
        <taxon>Mesorhabditinae</taxon>
        <taxon>Mesorhabditis</taxon>
    </lineage>
</organism>
<dbReference type="PANTHER" id="PTHR21724">
    <property type="entry name" value="SHKT DOMAIN-CONTAINING PROTEIN"/>
    <property type="match status" value="1"/>
</dbReference>
<feature type="domain" description="ShKT" evidence="3">
    <location>
        <begin position="110"/>
        <end position="148"/>
    </location>
</feature>
<dbReference type="PANTHER" id="PTHR21724:SF0">
    <property type="entry name" value="SHKT DOMAIN-CONTAINING PROTEIN"/>
    <property type="match status" value="1"/>
</dbReference>
<evidence type="ECO:0000256" key="2">
    <source>
        <dbReference type="SAM" id="SignalP"/>
    </source>
</evidence>
<keyword evidence="4" id="KW-1185">Reference proteome</keyword>
<dbReference type="Pfam" id="PF01549">
    <property type="entry name" value="ShK"/>
    <property type="match status" value="2"/>
</dbReference>
<dbReference type="WBParaSite" id="MBELARI_LOCUS15643">
    <property type="protein sequence ID" value="MBELARI_LOCUS15643"/>
    <property type="gene ID" value="MBELARI_LOCUS15643"/>
</dbReference>
<evidence type="ECO:0000256" key="1">
    <source>
        <dbReference type="PROSITE-ProRule" id="PRU01005"/>
    </source>
</evidence>
<proteinExistence type="predicted"/>
<dbReference type="PROSITE" id="PS51670">
    <property type="entry name" value="SHKT"/>
    <property type="match status" value="2"/>
</dbReference>
<name>A0AAF3EPA9_9BILA</name>
<dbReference type="SMART" id="SM00254">
    <property type="entry name" value="ShKT"/>
    <property type="match status" value="2"/>
</dbReference>
<feature type="signal peptide" evidence="2">
    <location>
        <begin position="1"/>
        <end position="19"/>
    </location>
</feature>
<dbReference type="WBParaSite" id="MBELARI_LOCUS15745">
    <property type="protein sequence ID" value="MBELARI_LOCUS15745"/>
    <property type="gene ID" value="MBELARI_LOCUS15745"/>
</dbReference>
<dbReference type="Gene3D" id="1.10.10.1940">
    <property type="match status" value="2"/>
</dbReference>
<reference evidence="5 6" key="1">
    <citation type="submission" date="2024-02" db="UniProtKB">
        <authorList>
            <consortium name="WormBaseParasite"/>
        </authorList>
    </citation>
    <scope>IDENTIFICATION</scope>
</reference>
<dbReference type="InterPro" id="IPR003582">
    <property type="entry name" value="ShKT_dom"/>
</dbReference>
<dbReference type="WBParaSite" id="MBELARI_LOCUS3757">
    <property type="protein sequence ID" value="MBELARI_LOCUS3757"/>
    <property type="gene ID" value="MBELARI_LOCUS3757"/>
</dbReference>
<evidence type="ECO:0000313" key="5">
    <source>
        <dbReference type="WBParaSite" id="MBELARI_LOCUS15643"/>
    </source>
</evidence>
<protein>
    <submittedName>
        <fullName evidence="5 6">ShKT domain-containing protein</fullName>
    </submittedName>
</protein>
<dbReference type="Proteomes" id="UP000887575">
    <property type="component" value="Unassembled WGS sequence"/>
</dbReference>
<dbReference type="AlphaFoldDB" id="A0AAF3EPA9"/>
<dbReference type="WBParaSite" id="MBELARI_LOCUS3759">
    <property type="protein sequence ID" value="MBELARI_LOCUS3759"/>
    <property type="gene ID" value="MBELARI_LOCUS3759"/>
</dbReference>
<accession>A0AAF3EPA9</accession>
<evidence type="ECO:0000313" key="6">
    <source>
        <dbReference type="WBParaSite" id="MBELARI_LOCUS15745"/>
    </source>
</evidence>
<feature type="domain" description="ShKT" evidence="3">
    <location>
        <begin position="66"/>
        <end position="103"/>
    </location>
</feature>
<evidence type="ECO:0000259" key="3">
    <source>
        <dbReference type="PROSITE" id="PS51670"/>
    </source>
</evidence>
<evidence type="ECO:0000313" key="4">
    <source>
        <dbReference type="Proteomes" id="UP000887575"/>
    </source>
</evidence>
<sequence>MQSNLAIALLAFVINQISGQNCPAFAPNVATSSLKSTGTGPPSSGTTCPNGGICFALNGVDSCYVCADASSSCSNWNTNGFCSSTSYTTQYKRSYCPKTCGYCSSTTSTCTDASTSCATWNSNGLFCSSTYYTTAQKTQYCASTCGLCSGK</sequence>